<reference evidence="6 7" key="1">
    <citation type="journal article" date="2018" name="Proc. R. Soc. B">
        <title>A non-coding region near Follistatin controls head colour polymorphism in the Gouldian finch.</title>
        <authorList>
            <person name="Toomey M.B."/>
            <person name="Marques C.I."/>
            <person name="Andrade P."/>
            <person name="Araujo P.M."/>
            <person name="Sabatino S."/>
            <person name="Gazda M.A."/>
            <person name="Afonso S."/>
            <person name="Lopes R.J."/>
            <person name="Corbo J.C."/>
            <person name="Carneiro M."/>
        </authorList>
    </citation>
    <scope>NUCLEOTIDE SEQUENCE [LARGE SCALE GENOMIC DNA]</scope>
    <source>
        <strain evidence="6">Red01</strain>
        <tissue evidence="6">Muscle</tissue>
    </source>
</reference>
<evidence type="ECO:0000313" key="7">
    <source>
        <dbReference type="Proteomes" id="UP000276834"/>
    </source>
</evidence>
<evidence type="ECO:0000256" key="5">
    <source>
        <dbReference type="PIRSR" id="PIRSR600407-2"/>
    </source>
</evidence>
<keyword evidence="2" id="KW-0378">Hydrolase</keyword>
<keyword evidence="5" id="KW-0067">ATP-binding</keyword>
<dbReference type="InterPro" id="IPR000407">
    <property type="entry name" value="GDA1_CD39_NTPase"/>
</dbReference>
<proteinExistence type="inferred from homology"/>
<dbReference type="GO" id="GO:0005524">
    <property type="term" value="F:ATP binding"/>
    <property type="evidence" value="ECO:0007669"/>
    <property type="project" value="UniProtKB-KW"/>
</dbReference>
<comment type="similarity">
    <text evidence="1">Belongs to the GDA1/CD39 NTPase family.</text>
</comment>
<dbReference type="PANTHER" id="PTHR11782:SF99">
    <property type="entry name" value="ECTONUCLEOSIDE TRIPHOSPHATE DIPHOSPHOHYDROLASE 6"/>
    <property type="match status" value="1"/>
</dbReference>
<gene>
    <name evidence="6" type="ORF">DV515_00004146</name>
</gene>
<comment type="caution">
    <text evidence="6">The sequence shown here is derived from an EMBL/GenBank/DDBJ whole genome shotgun (WGS) entry which is preliminary data.</text>
</comment>
<keyword evidence="5" id="KW-0547">Nucleotide-binding</keyword>
<dbReference type="FunFam" id="3.30.420.40:FF:000052">
    <property type="entry name" value="Ectonucleoside triphosphate diphosphohydrolase 5"/>
    <property type="match status" value="1"/>
</dbReference>
<dbReference type="OrthoDB" id="6372431at2759"/>
<dbReference type="Pfam" id="PF01150">
    <property type="entry name" value="GDA1_CD39"/>
    <property type="match status" value="2"/>
</dbReference>
<dbReference type="AlphaFoldDB" id="A0A3L8SRS3"/>
<protein>
    <recommendedName>
        <fullName evidence="3">nucleoside diphosphate phosphatase</fullName>
        <ecNumber evidence="3">3.6.1.6</ecNumber>
    </recommendedName>
</protein>
<dbReference type="GO" id="GO:0005794">
    <property type="term" value="C:Golgi apparatus"/>
    <property type="evidence" value="ECO:0007669"/>
    <property type="project" value="TreeGrafter"/>
</dbReference>
<sequence length="501" mass="55837">MEAMKISKRFFAFGILTCIAVYVAYVKWHLGSRPFVGTTEGVAESRGDKLTHQAVTTDLSVFYGIMFDAGSTGTRIHIFKFAQQPRETPRLTHETFKALKPGLSAYADDVEKSGQGIKELLEVAKKEVPMELWKFTPLVLKATAGLRLLPGEKAQKLLEKVKEIFQASPFFVRDNCVSIMNGTDEGLSQSPVQSTLLEKFLNISLLKWSSTIGLAHSALDNAYQSSLYFSLDHNKFFNSEFFTVPTMAFSVLSHISGRLDDPQRRSVGMLDLGGGSTQITFLPRTKATLQTSPSGHTTSFQMFNHTYKLYSYSYLGLGLMSARLAILGGVEGKPLGEGEELISPCLPPGFKSEWQHAEIVYKIKGQKAGEPLYESCSNKVAKMLYKKVHRAGEVKDLDFYIFSYYYDCAAEAGLIDKEKGGSLTVSDFEIAAKYVCKTMEISPGNNPFLCMDLTYITFLLQELGFPKSQGFKLARKIDNVETSWALGATFHYIDSLNRLQY</sequence>
<feature type="active site" description="Proton acceptor" evidence="4">
    <location>
        <position position="185"/>
    </location>
</feature>
<name>A0A3L8SRS3_CHLGU</name>
<feature type="binding site" evidence="5">
    <location>
        <begin position="274"/>
        <end position="278"/>
    </location>
    <ligand>
        <name>ATP</name>
        <dbReference type="ChEBI" id="CHEBI:30616"/>
    </ligand>
</feature>
<dbReference type="PANTHER" id="PTHR11782">
    <property type="entry name" value="ADENOSINE/GUANOSINE DIPHOSPHATASE"/>
    <property type="match status" value="1"/>
</dbReference>
<accession>A0A3L8SRS3</accession>
<dbReference type="Gene3D" id="3.30.420.150">
    <property type="entry name" value="Exopolyphosphatase. Domain 2"/>
    <property type="match status" value="1"/>
</dbReference>
<organism evidence="6 7">
    <name type="scientific">Chloebia gouldiae</name>
    <name type="common">Gouldian finch</name>
    <name type="synonym">Erythrura gouldiae</name>
    <dbReference type="NCBI Taxonomy" id="44316"/>
    <lineage>
        <taxon>Eukaryota</taxon>
        <taxon>Metazoa</taxon>
        <taxon>Chordata</taxon>
        <taxon>Craniata</taxon>
        <taxon>Vertebrata</taxon>
        <taxon>Euteleostomi</taxon>
        <taxon>Archelosauria</taxon>
        <taxon>Archosauria</taxon>
        <taxon>Dinosauria</taxon>
        <taxon>Saurischia</taxon>
        <taxon>Theropoda</taxon>
        <taxon>Coelurosauria</taxon>
        <taxon>Aves</taxon>
        <taxon>Neognathae</taxon>
        <taxon>Neoaves</taxon>
        <taxon>Telluraves</taxon>
        <taxon>Australaves</taxon>
        <taxon>Passeriformes</taxon>
        <taxon>Passeroidea</taxon>
        <taxon>Passeridae</taxon>
        <taxon>Chloebia</taxon>
    </lineage>
</organism>
<evidence type="ECO:0000313" key="6">
    <source>
        <dbReference type="EMBL" id="RLW06994.1"/>
    </source>
</evidence>
<dbReference type="Proteomes" id="UP000276834">
    <property type="component" value="Unassembled WGS sequence"/>
</dbReference>
<dbReference type="GO" id="GO:0017110">
    <property type="term" value="F:nucleoside diphosphate phosphatase activity"/>
    <property type="evidence" value="ECO:0007669"/>
    <property type="project" value="UniProtKB-EC"/>
</dbReference>
<evidence type="ECO:0000256" key="1">
    <source>
        <dbReference type="ARBA" id="ARBA00009283"/>
    </source>
</evidence>
<dbReference type="EC" id="3.6.1.6" evidence="3"/>
<evidence type="ECO:0000256" key="4">
    <source>
        <dbReference type="PIRSR" id="PIRSR600407-1"/>
    </source>
</evidence>
<evidence type="ECO:0000256" key="2">
    <source>
        <dbReference type="ARBA" id="ARBA00022801"/>
    </source>
</evidence>
<dbReference type="STRING" id="44316.ENSEGOP00005003654"/>
<keyword evidence="7" id="KW-1185">Reference proteome</keyword>
<evidence type="ECO:0000256" key="3">
    <source>
        <dbReference type="ARBA" id="ARBA00038863"/>
    </source>
</evidence>
<dbReference type="EMBL" id="QUSF01000008">
    <property type="protein sequence ID" value="RLW06994.1"/>
    <property type="molecule type" value="Genomic_DNA"/>
</dbReference>
<dbReference type="Gene3D" id="3.30.420.40">
    <property type="match status" value="1"/>
</dbReference>